<evidence type="ECO:0000256" key="3">
    <source>
        <dbReference type="ARBA" id="ARBA00023295"/>
    </source>
</evidence>
<proteinExistence type="inferred from homology"/>
<keyword evidence="3" id="KW-0326">Glycosidase</keyword>
<dbReference type="GO" id="GO:0006080">
    <property type="term" value="P:substituted mannan metabolic process"/>
    <property type="evidence" value="ECO:0007669"/>
    <property type="project" value="InterPro"/>
</dbReference>
<name>A0A1Y2B8I9_9FUNG</name>
<dbReference type="GO" id="GO:0016985">
    <property type="term" value="F:mannan endo-1,4-beta-mannosidase activity"/>
    <property type="evidence" value="ECO:0007669"/>
    <property type="project" value="InterPro"/>
</dbReference>
<evidence type="ECO:0000313" key="7">
    <source>
        <dbReference type="Proteomes" id="UP000193642"/>
    </source>
</evidence>
<accession>A0A1Y2B8I9</accession>
<dbReference type="PANTHER" id="PTHR40079:SF4">
    <property type="entry name" value="GH26 DOMAIN-CONTAINING PROTEIN-RELATED"/>
    <property type="match status" value="1"/>
</dbReference>
<dbReference type="OrthoDB" id="428177at2759"/>
<dbReference type="PROSITE" id="PS51764">
    <property type="entry name" value="GH26"/>
    <property type="match status" value="1"/>
</dbReference>
<evidence type="ECO:0000259" key="5">
    <source>
        <dbReference type="PROSITE" id="PS51764"/>
    </source>
</evidence>
<dbReference type="SUPFAM" id="SSF51445">
    <property type="entry name" value="(Trans)glycosidases"/>
    <property type="match status" value="1"/>
</dbReference>
<protein>
    <recommendedName>
        <fullName evidence="5">GH26 domain-containing protein</fullName>
    </recommendedName>
</protein>
<comment type="similarity">
    <text evidence="1 4">Belongs to the glycosyl hydrolase 26 family.</text>
</comment>
<sequence length="136" mass="16176">MNGDWMKYGRLPDQYIALWNRMGPIIRKFAPQVKIVWSPNFDLKDTDPSYWPGTQYVDMIGTSVYFKGFGANEAIQHSYAMESFNYVYTNYGKSTIYLLWFVFSDTFNSLPFFLHFSYTDIRMLGCMGIWTWIFPW</sequence>
<evidence type="ECO:0000256" key="1">
    <source>
        <dbReference type="ARBA" id="ARBA00007754"/>
    </source>
</evidence>
<keyword evidence="7" id="KW-1185">Reference proteome</keyword>
<evidence type="ECO:0000256" key="2">
    <source>
        <dbReference type="ARBA" id="ARBA00022801"/>
    </source>
</evidence>
<dbReference type="Pfam" id="PF02156">
    <property type="entry name" value="Glyco_hydro_26"/>
    <property type="match status" value="1"/>
</dbReference>
<evidence type="ECO:0000256" key="4">
    <source>
        <dbReference type="PROSITE-ProRule" id="PRU01100"/>
    </source>
</evidence>
<reference evidence="6 7" key="1">
    <citation type="submission" date="2016-07" db="EMBL/GenBank/DDBJ databases">
        <title>Pervasive Adenine N6-methylation of Active Genes in Fungi.</title>
        <authorList>
            <consortium name="DOE Joint Genome Institute"/>
            <person name="Mondo S.J."/>
            <person name="Dannebaum R.O."/>
            <person name="Kuo R.C."/>
            <person name="Labutti K."/>
            <person name="Haridas S."/>
            <person name="Kuo A."/>
            <person name="Salamov A."/>
            <person name="Ahrendt S.R."/>
            <person name="Lipzen A."/>
            <person name="Sullivan W."/>
            <person name="Andreopoulos W.B."/>
            <person name="Clum A."/>
            <person name="Lindquist E."/>
            <person name="Daum C."/>
            <person name="Ramamoorthy G.K."/>
            <person name="Gryganskyi A."/>
            <person name="Culley D."/>
            <person name="Magnuson J.K."/>
            <person name="James T.Y."/>
            <person name="O'Malley M.A."/>
            <person name="Stajich J.E."/>
            <person name="Spatafora J.W."/>
            <person name="Visel A."/>
            <person name="Grigoriev I.V."/>
        </authorList>
    </citation>
    <scope>NUCLEOTIDE SEQUENCE [LARGE SCALE GENOMIC DNA]</scope>
    <source>
        <strain evidence="6 7">JEL800</strain>
    </source>
</reference>
<dbReference type="Proteomes" id="UP000193642">
    <property type="component" value="Unassembled WGS sequence"/>
</dbReference>
<comment type="caution">
    <text evidence="6">The sequence shown here is derived from an EMBL/GenBank/DDBJ whole genome shotgun (WGS) entry which is preliminary data.</text>
</comment>
<evidence type="ECO:0000313" key="6">
    <source>
        <dbReference type="EMBL" id="ORY31158.1"/>
    </source>
</evidence>
<dbReference type="EMBL" id="MCGO01000079">
    <property type="protein sequence ID" value="ORY31158.1"/>
    <property type="molecule type" value="Genomic_DNA"/>
</dbReference>
<dbReference type="PANTHER" id="PTHR40079">
    <property type="entry name" value="MANNAN ENDO-1,4-BETA-MANNOSIDASE E-RELATED"/>
    <property type="match status" value="1"/>
</dbReference>
<dbReference type="InterPro" id="IPR022790">
    <property type="entry name" value="GH26_dom"/>
</dbReference>
<gene>
    <name evidence="6" type="ORF">BCR33DRAFT_724092</name>
</gene>
<comment type="caution">
    <text evidence="4">Lacks conserved residue(s) required for the propagation of feature annotation.</text>
</comment>
<dbReference type="InterPro" id="IPR000805">
    <property type="entry name" value="Glyco_hydro_26"/>
</dbReference>
<keyword evidence="2" id="KW-0378">Hydrolase</keyword>
<feature type="domain" description="GH26" evidence="5">
    <location>
        <begin position="1"/>
        <end position="136"/>
    </location>
</feature>
<organism evidence="6 7">
    <name type="scientific">Rhizoclosmatium globosum</name>
    <dbReference type="NCBI Taxonomy" id="329046"/>
    <lineage>
        <taxon>Eukaryota</taxon>
        <taxon>Fungi</taxon>
        <taxon>Fungi incertae sedis</taxon>
        <taxon>Chytridiomycota</taxon>
        <taxon>Chytridiomycota incertae sedis</taxon>
        <taxon>Chytridiomycetes</taxon>
        <taxon>Chytridiales</taxon>
        <taxon>Chytriomycetaceae</taxon>
        <taxon>Rhizoclosmatium</taxon>
    </lineage>
</organism>
<dbReference type="InterPro" id="IPR017853">
    <property type="entry name" value="GH"/>
</dbReference>
<dbReference type="AlphaFoldDB" id="A0A1Y2B8I9"/>
<dbReference type="Gene3D" id="3.20.20.80">
    <property type="entry name" value="Glycosidases"/>
    <property type="match status" value="1"/>
</dbReference>